<evidence type="ECO:0000256" key="1">
    <source>
        <dbReference type="ARBA" id="ARBA00023015"/>
    </source>
</evidence>
<organism evidence="5 6">
    <name type="scientific">Nonomuraea soli</name>
    <dbReference type="NCBI Taxonomy" id="1032476"/>
    <lineage>
        <taxon>Bacteria</taxon>
        <taxon>Bacillati</taxon>
        <taxon>Actinomycetota</taxon>
        <taxon>Actinomycetes</taxon>
        <taxon>Streptosporangiales</taxon>
        <taxon>Streptosporangiaceae</taxon>
        <taxon>Nonomuraea</taxon>
    </lineage>
</organism>
<dbReference type="GO" id="GO:0003677">
    <property type="term" value="F:DNA binding"/>
    <property type="evidence" value="ECO:0007669"/>
    <property type="project" value="UniProtKB-KW"/>
</dbReference>
<accession>A0A7W0CCK4</accession>
<reference evidence="5 6" key="1">
    <citation type="submission" date="2020-07" db="EMBL/GenBank/DDBJ databases">
        <title>Genomic Encyclopedia of Type Strains, Phase IV (KMG-IV): sequencing the most valuable type-strain genomes for metagenomic binning, comparative biology and taxonomic classification.</title>
        <authorList>
            <person name="Goeker M."/>
        </authorList>
    </citation>
    <scope>NUCLEOTIDE SEQUENCE [LARGE SCALE GENOMIC DNA]</scope>
    <source>
        <strain evidence="5 6">DSM 45533</strain>
    </source>
</reference>
<dbReference type="InterPro" id="IPR036388">
    <property type="entry name" value="WH-like_DNA-bd_sf"/>
</dbReference>
<dbReference type="RefSeq" id="WP_181606892.1">
    <property type="nucleotide sequence ID" value="NZ_BAABAM010000001.1"/>
</dbReference>
<dbReference type="InterPro" id="IPR000835">
    <property type="entry name" value="HTH_MarR-typ"/>
</dbReference>
<dbReference type="SMART" id="SM00347">
    <property type="entry name" value="HTH_MARR"/>
    <property type="match status" value="1"/>
</dbReference>
<keyword evidence="6" id="KW-1185">Reference proteome</keyword>
<name>A0A7W0CCK4_9ACTN</name>
<dbReference type="Pfam" id="PF01047">
    <property type="entry name" value="MarR"/>
    <property type="match status" value="1"/>
</dbReference>
<dbReference type="PANTHER" id="PTHR33164:SF64">
    <property type="entry name" value="TRANSCRIPTIONAL REGULATOR SLYA"/>
    <property type="match status" value="1"/>
</dbReference>
<dbReference type="GO" id="GO:0006950">
    <property type="term" value="P:response to stress"/>
    <property type="evidence" value="ECO:0007669"/>
    <property type="project" value="TreeGrafter"/>
</dbReference>
<evidence type="ECO:0000256" key="3">
    <source>
        <dbReference type="ARBA" id="ARBA00023163"/>
    </source>
</evidence>
<dbReference type="PROSITE" id="PS50995">
    <property type="entry name" value="HTH_MARR_2"/>
    <property type="match status" value="1"/>
</dbReference>
<sequence>MTTDTGLDADLGWALGTVFRTYVKAADAVISGLPGGPRGFQILAAAMQETPANQGAIARQLGIDRTVMTYLVDDLVGLDLVERQPDPSDRRNRRVVATAHGREVWARLQDRLARVEQHVLAALGDDAERFRDLVGRLAVALGNDGDRIMETCAAVEELGPL</sequence>
<dbReference type="AlphaFoldDB" id="A0A7W0CCK4"/>
<comment type="caution">
    <text evidence="5">The sequence shown here is derived from an EMBL/GenBank/DDBJ whole genome shotgun (WGS) entry which is preliminary data.</text>
</comment>
<dbReference type="InterPro" id="IPR039422">
    <property type="entry name" value="MarR/SlyA-like"/>
</dbReference>
<protein>
    <submittedName>
        <fullName evidence="5">DNA-binding MarR family transcriptional regulator</fullName>
    </submittedName>
</protein>
<evidence type="ECO:0000313" key="5">
    <source>
        <dbReference type="EMBL" id="MBA2888672.1"/>
    </source>
</evidence>
<dbReference type="InterPro" id="IPR036390">
    <property type="entry name" value="WH_DNA-bd_sf"/>
</dbReference>
<proteinExistence type="predicted"/>
<evidence type="ECO:0000313" key="6">
    <source>
        <dbReference type="Proteomes" id="UP000530928"/>
    </source>
</evidence>
<dbReference type="EMBL" id="JACDUR010000001">
    <property type="protein sequence ID" value="MBA2888672.1"/>
    <property type="molecule type" value="Genomic_DNA"/>
</dbReference>
<dbReference type="Proteomes" id="UP000530928">
    <property type="component" value="Unassembled WGS sequence"/>
</dbReference>
<evidence type="ECO:0000259" key="4">
    <source>
        <dbReference type="PROSITE" id="PS50995"/>
    </source>
</evidence>
<feature type="domain" description="HTH marR-type" evidence="4">
    <location>
        <begin position="8"/>
        <end position="142"/>
    </location>
</feature>
<keyword evidence="1" id="KW-0805">Transcription regulation</keyword>
<dbReference type="Gene3D" id="1.10.10.10">
    <property type="entry name" value="Winged helix-like DNA-binding domain superfamily/Winged helix DNA-binding domain"/>
    <property type="match status" value="1"/>
</dbReference>
<keyword evidence="3" id="KW-0804">Transcription</keyword>
<keyword evidence="2 5" id="KW-0238">DNA-binding</keyword>
<gene>
    <name evidence="5" type="ORF">HNR30_000007</name>
</gene>
<dbReference type="GO" id="GO:0003700">
    <property type="term" value="F:DNA-binding transcription factor activity"/>
    <property type="evidence" value="ECO:0007669"/>
    <property type="project" value="InterPro"/>
</dbReference>
<evidence type="ECO:0000256" key="2">
    <source>
        <dbReference type="ARBA" id="ARBA00023125"/>
    </source>
</evidence>
<dbReference type="SUPFAM" id="SSF46785">
    <property type="entry name" value="Winged helix' DNA-binding domain"/>
    <property type="match status" value="1"/>
</dbReference>
<dbReference type="PANTHER" id="PTHR33164">
    <property type="entry name" value="TRANSCRIPTIONAL REGULATOR, MARR FAMILY"/>
    <property type="match status" value="1"/>
</dbReference>